<evidence type="ECO:0000256" key="7">
    <source>
        <dbReference type="ARBA" id="ARBA00022989"/>
    </source>
</evidence>
<feature type="transmembrane region" description="Helical" evidence="11">
    <location>
        <begin position="371"/>
        <end position="390"/>
    </location>
</feature>
<evidence type="ECO:0000256" key="8">
    <source>
        <dbReference type="ARBA" id="ARBA00023136"/>
    </source>
</evidence>
<dbReference type="EMBL" id="FOWR01000032">
    <property type="protein sequence ID" value="SFP95746.1"/>
    <property type="molecule type" value="Genomic_DNA"/>
</dbReference>
<dbReference type="PANTHER" id="PTHR48086:SF4">
    <property type="entry name" value="SODIUM_PANTOTHENATE SYMPORTER"/>
    <property type="match status" value="1"/>
</dbReference>
<accession>A0A1I5UMB5</accession>
<dbReference type="CDD" id="cd10327">
    <property type="entry name" value="SLC5sbd_PanF"/>
    <property type="match status" value="1"/>
</dbReference>
<organism evidence="12 13">
    <name type="scientific">Enterovibrio norvegicus DSM 15893</name>
    <dbReference type="NCBI Taxonomy" id="1121869"/>
    <lineage>
        <taxon>Bacteria</taxon>
        <taxon>Pseudomonadati</taxon>
        <taxon>Pseudomonadota</taxon>
        <taxon>Gammaproteobacteria</taxon>
        <taxon>Vibrionales</taxon>
        <taxon>Vibrionaceae</taxon>
        <taxon>Enterovibrio</taxon>
    </lineage>
</organism>
<sequence>MNSQLLIPMVLYLVAVFALAIYSRREGKKSQGFLNEYLLGNRSMGGFVLAMTLAATYASASSFIGGPGAAYKMGLGWVLLAMIQLPAAWLTLGVLGKKFAIESRRHNALTLNDMLYARYKNRAVVIFASLALLLAFFGTMVVQFVGGARLLQTVTGLSYMHGLMLFALTVGIYTTIGGFRAVVMTDTVQGIMMIIGTIALLVGIVHAGGSIGEMMTELHAIDPALITPYGPDEFLSQPFMLSFWVLVCFGVIGLPHAAVRCMSYKSSGSLHKGMVISTAMVAFLMLGMHLAGALGRAIVPDVANPDQIMPTLMMTVLPPVVAGVFLAGPMAAIMSTIDSQLIQASATLLKDLYLNYINPNADRQPEIERKLPTLSLWVTGIFSLLVFVAATNPPDMIIWLNLLAFGGMQAVFLWPLVLGLYWKGATSGGAMASMLTGLGSYAGLSTFKPDMAGVHAIVPSLLISLVAFVTVSLLQARKPQTANAV</sequence>
<evidence type="ECO:0000256" key="1">
    <source>
        <dbReference type="ARBA" id="ARBA00004141"/>
    </source>
</evidence>
<evidence type="ECO:0000256" key="9">
    <source>
        <dbReference type="ARBA" id="ARBA00023201"/>
    </source>
</evidence>
<evidence type="ECO:0000256" key="6">
    <source>
        <dbReference type="ARBA" id="ARBA00022847"/>
    </source>
</evidence>
<keyword evidence="9" id="KW-0406">Ion transport</keyword>
<keyword evidence="6" id="KW-0769">Symport</keyword>
<feature type="transmembrane region" description="Helical" evidence="11">
    <location>
        <begin position="274"/>
        <end position="299"/>
    </location>
</feature>
<keyword evidence="8 11" id="KW-0472">Membrane</keyword>
<comment type="similarity">
    <text evidence="2 10">Belongs to the sodium:solute symporter (SSF) (TC 2.A.21) family.</text>
</comment>
<dbReference type="GO" id="GO:0015081">
    <property type="term" value="F:sodium ion transmembrane transporter activity"/>
    <property type="evidence" value="ECO:0007669"/>
    <property type="project" value="InterPro"/>
</dbReference>
<dbReference type="NCBIfam" id="TIGR00813">
    <property type="entry name" value="sss"/>
    <property type="match status" value="1"/>
</dbReference>
<dbReference type="OrthoDB" id="9789704at2"/>
<dbReference type="GO" id="GO:0015233">
    <property type="term" value="F:pantothenate transmembrane transporter activity"/>
    <property type="evidence" value="ECO:0007669"/>
    <property type="project" value="InterPro"/>
</dbReference>
<dbReference type="STRING" id="1121869.SAMN03084138_03640"/>
<keyword evidence="9" id="KW-0739">Sodium transport</keyword>
<dbReference type="GeneID" id="35874067"/>
<dbReference type="Gene3D" id="1.20.1730.10">
    <property type="entry name" value="Sodium/glucose cotransporter"/>
    <property type="match status" value="1"/>
</dbReference>
<evidence type="ECO:0000256" key="10">
    <source>
        <dbReference type="RuleBase" id="RU362091"/>
    </source>
</evidence>
<gene>
    <name evidence="12" type="ORF">SAMN03084138_03640</name>
</gene>
<dbReference type="GO" id="GO:0015293">
    <property type="term" value="F:symporter activity"/>
    <property type="evidence" value="ECO:0007669"/>
    <property type="project" value="UniProtKB-KW"/>
</dbReference>
<feature type="transmembrane region" description="Helical" evidence="11">
    <location>
        <begin position="76"/>
        <end position="95"/>
    </location>
</feature>
<feature type="transmembrane region" description="Helical" evidence="11">
    <location>
        <begin position="241"/>
        <end position="262"/>
    </location>
</feature>
<dbReference type="GO" id="GO:0036376">
    <property type="term" value="P:sodium ion export across plasma membrane"/>
    <property type="evidence" value="ECO:0007669"/>
    <property type="project" value="InterPro"/>
</dbReference>
<dbReference type="RefSeq" id="WP_017014475.1">
    <property type="nucleotide sequence ID" value="NZ_FOWR01000032.1"/>
</dbReference>
<dbReference type="Pfam" id="PF00474">
    <property type="entry name" value="SSF"/>
    <property type="match status" value="1"/>
</dbReference>
<dbReference type="GO" id="GO:0005886">
    <property type="term" value="C:plasma membrane"/>
    <property type="evidence" value="ECO:0007669"/>
    <property type="project" value="TreeGrafter"/>
</dbReference>
<protein>
    <submittedName>
        <fullName evidence="12">Sodium/pantothenate symporter</fullName>
    </submittedName>
</protein>
<keyword evidence="3" id="KW-0813">Transport</keyword>
<dbReference type="NCBIfam" id="TIGR02119">
    <property type="entry name" value="panF"/>
    <property type="match status" value="1"/>
</dbReference>
<dbReference type="InterPro" id="IPR018212">
    <property type="entry name" value="Na/solute_symporter_CS"/>
</dbReference>
<dbReference type="InterPro" id="IPR050277">
    <property type="entry name" value="Sodium:Solute_Symporter"/>
</dbReference>
<proteinExistence type="inferred from homology"/>
<evidence type="ECO:0000256" key="4">
    <source>
        <dbReference type="ARBA" id="ARBA00022475"/>
    </source>
</evidence>
<keyword evidence="7 11" id="KW-1133">Transmembrane helix</keyword>
<evidence type="ECO:0000313" key="12">
    <source>
        <dbReference type="EMBL" id="SFP95746.1"/>
    </source>
</evidence>
<dbReference type="InterPro" id="IPR001734">
    <property type="entry name" value="Na/solute_symporter"/>
</dbReference>
<dbReference type="AlphaFoldDB" id="A0A1I5UMB5"/>
<reference evidence="12 13" key="1">
    <citation type="submission" date="2016-10" db="EMBL/GenBank/DDBJ databases">
        <authorList>
            <person name="de Groot N.N."/>
        </authorList>
    </citation>
    <scope>NUCLEOTIDE SEQUENCE [LARGE SCALE GENOMIC DNA]</scope>
    <source>
        <strain evidence="12 13">DSM 15893</strain>
    </source>
</reference>
<feature type="transmembrane region" description="Helical" evidence="11">
    <location>
        <begin position="124"/>
        <end position="146"/>
    </location>
</feature>
<dbReference type="InterPro" id="IPR011849">
    <property type="entry name" value="Na/pantothenate_symporter"/>
</dbReference>
<keyword evidence="9" id="KW-0915">Sodium</keyword>
<dbReference type="Proteomes" id="UP000182692">
    <property type="component" value="Unassembled WGS sequence"/>
</dbReference>
<dbReference type="PROSITE" id="PS50283">
    <property type="entry name" value="NA_SOLUT_SYMP_3"/>
    <property type="match status" value="1"/>
</dbReference>
<feature type="transmembrane region" description="Helical" evidence="11">
    <location>
        <begin position="429"/>
        <end position="447"/>
    </location>
</feature>
<evidence type="ECO:0000256" key="11">
    <source>
        <dbReference type="SAM" id="Phobius"/>
    </source>
</evidence>
<dbReference type="PROSITE" id="PS00456">
    <property type="entry name" value="NA_SOLUT_SYMP_1"/>
    <property type="match status" value="1"/>
</dbReference>
<evidence type="ECO:0000313" key="13">
    <source>
        <dbReference type="Proteomes" id="UP000182692"/>
    </source>
</evidence>
<dbReference type="InterPro" id="IPR038377">
    <property type="entry name" value="Na/Glc_symporter_sf"/>
</dbReference>
<feature type="transmembrane region" description="Helical" evidence="11">
    <location>
        <begin position="311"/>
        <end position="333"/>
    </location>
</feature>
<keyword evidence="4" id="KW-1003">Cell membrane</keyword>
<feature type="transmembrane region" description="Helical" evidence="11">
    <location>
        <begin position="396"/>
        <end position="422"/>
    </location>
</feature>
<evidence type="ECO:0000256" key="2">
    <source>
        <dbReference type="ARBA" id="ARBA00006434"/>
    </source>
</evidence>
<feature type="transmembrane region" description="Helical" evidence="11">
    <location>
        <begin position="6"/>
        <end position="23"/>
    </location>
</feature>
<comment type="subcellular location">
    <subcellularLocation>
        <location evidence="1">Membrane</location>
        <topology evidence="1">Multi-pass membrane protein</topology>
    </subcellularLocation>
</comment>
<feature type="transmembrane region" description="Helical" evidence="11">
    <location>
        <begin position="453"/>
        <end position="474"/>
    </location>
</feature>
<evidence type="ECO:0000256" key="5">
    <source>
        <dbReference type="ARBA" id="ARBA00022692"/>
    </source>
</evidence>
<feature type="transmembrane region" description="Helical" evidence="11">
    <location>
        <begin position="44"/>
        <end position="64"/>
    </location>
</feature>
<evidence type="ECO:0000256" key="3">
    <source>
        <dbReference type="ARBA" id="ARBA00022448"/>
    </source>
</evidence>
<feature type="transmembrane region" description="Helical" evidence="11">
    <location>
        <begin position="158"/>
        <end position="179"/>
    </location>
</feature>
<name>A0A1I5UMB5_9GAMM</name>
<dbReference type="PANTHER" id="PTHR48086">
    <property type="entry name" value="SODIUM/PROLINE SYMPORTER-RELATED"/>
    <property type="match status" value="1"/>
</dbReference>
<feature type="transmembrane region" description="Helical" evidence="11">
    <location>
        <begin position="191"/>
        <end position="209"/>
    </location>
</feature>
<keyword evidence="5 11" id="KW-0812">Transmembrane</keyword>